<feature type="transmembrane region" description="Helical" evidence="5">
    <location>
        <begin position="46"/>
        <end position="66"/>
    </location>
</feature>
<evidence type="ECO:0000256" key="1">
    <source>
        <dbReference type="ARBA" id="ARBA00022512"/>
    </source>
</evidence>
<evidence type="ECO:0000313" key="8">
    <source>
        <dbReference type="Proteomes" id="UP000051739"/>
    </source>
</evidence>
<proteinExistence type="predicted"/>
<dbReference type="Proteomes" id="UP000051739">
    <property type="component" value="Unassembled WGS sequence"/>
</dbReference>
<reference evidence="7 8" key="1">
    <citation type="journal article" date="2015" name="Genome Announc.">
        <title>Expanding the biotechnology potential of lactobacilli through comparative genomics of 213 strains and associated genera.</title>
        <authorList>
            <person name="Sun Z."/>
            <person name="Harris H.M."/>
            <person name="McCann A."/>
            <person name="Guo C."/>
            <person name="Argimon S."/>
            <person name="Zhang W."/>
            <person name="Yang X."/>
            <person name="Jeffery I.B."/>
            <person name="Cooney J.C."/>
            <person name="Kagawa T.F."/>
            <person name="Liu W."/>
            <person name="Song Y."/>
            <person name="Salvetti E."/>
            <person name="Wrobel A."/>
            <person name="Rasinkangas P."/>
            <person name="Parkhill J."/>
            <person name="Rea M.C."/>
            <person name="O'Sullivan O."/>
            <person name="Ritari J."/>
            <person name="Douillard F.P."/>
            <person name="Paul Ross R."/>
            <person name="Yang R."/>
            <person name="Briner A.E."/>
            <person name="Felis G.E."/>
            <person name="de Vos W.M."/>
            <person name="Barrangou R."/>
            <person name="Klaenhammer T.R."/>
            <person name="Caufield P.W."/>
            <person name="Cui Y."/>
            <person name="Zhang H."/>
            <person name="O'Toole P.W."/>
        </authorList>
    </citation>
    <scope>NUCLEOTIDE SEQUENCE [LARGE SCALE GENOMIC DNA]</scope>
    <source>
        <strain evidence="7 8">DSM 16045</strain>
    </source>
</reference>
<dbReference type="InterPro" id="IPR019931">
    <property type="entry name" value="LPXTG_anchor"/>
</dbReference>
<evidence type="ECO:0000259" key="6">
    <source>
        <dbReference type="PROSITE" id="PS50847"/>
    </source>
</evidence>
<keyword evidence="8" id="KW-1185">Reference proteome</keyword>
<accession>A0A0R1VA02</accession>
<dbReference type="AlphaFoldDB" id="A0A0R1VA02"/>
<evidence type="ECO:0000313" key="7">
    <source>
        <dbReference type="EMBL" id="KRM02385.1"/>
    </source>
</evidence>
<keyword evidence="5" id="KW-0472">Membrane</keyword>
<name>A0A0R1VA02_9LACO</name>
<sequence length="73" mass="7935">MSRVTDIQYHSGVYTWKDADQVIKHNVNNLSATKQTEELPQTGNTASSSMATIGLIMAGIATLAGIKRSKKKK</sequence>
<keyword evidence="5" id="KW-0812">Transmembrane</keyword>
<evidence type="ECO:0000256" key="5">
    <source>
        <dbReference type="SAM" id="Phobius"/>
    </source>
</evidence>
<dbReference type="EMBL" id="AZFN01000011">
    <property type="protein sequence ID" value="KRM02385.1"/>
    <property type="molecule type" value="Genomic_DNA"/>
</dbReference>
<dbReference type="NCBIfam" id="TIGR01167">
    <property type="entry name" value="LPXTG_anchor"/>
    <property type="match status" value="1"/>
</dbReference>
<feature type="domain" description="Gram-positive cocci surface proteins LPxTG" evidence="6">
    <location>
        <begin position="39"/>
        <end position="73"/>
    </location>
</feature>
<comment type="caution">
    <text evidence="7">The sequence shown here is derived from an EMBL/GenBank/DDBJ whole genome shotgun (WGS) entry which is preliminary data.</text>
</comment>
<dbReference type="PATRIC" id="fig|1423749.3.peg.205"/>
<keyword evidence="1" id="KW-0134">Cell wall</keyword>
<dbReference type="PROSITE" id="PS50847">
    <property type="entry name" value="GRAM_POS_ANCHORING"/>
    <property type="match status" value="1"/>
</dbReference>
<keyword evidence="4" id="KW-0572">Peptidoglycan-anchor</keyword>
<evidence type="ECO:0000256" key="2">
    <source>
        <dbReference type="ARBA" id="ARBA00022525"/>
    </source>
</evidence>
<gene>
    <name evidence="7" type="ORF">FC60_GL000205</name>
</gene>
<evidence type="ECO:0000256" key="3">
    <source>
        <dbReference type="ARBA" id="ARBA00022729"/>
    </source>
</evidence>
<dbReference type="Pfam" id="PF00746">
    <property type="entry name" value="Gram_pos_anchor"/>
    <property type="match status" value="1"/>
</dbReference>
<keyword evidence="2" id="KW-0964">Secreted</keyword>
<keyword evidence="5" id="KW-1133">Transmembrane helix</keyword>
<evidence type="ECO:0000256" key="4">
    <source>
        <dbReference type="ARBA" id="ARBA00023088"/>
    </source>
</evidence>
<protein>
    <recommendedName>
        <fullName evidence="6">Gram-positive cocci surface proteins LPxTG domain-containing protein</fullName>
    </recommendedName>
</protein>
<organism evidence="7 8">
    <name type="scientific">Limosilactobacillus gastricus DSM 16045</name>
    <dbReference type="NCBI Taxonomy" id="1423749"/>
    <lineage>
        <taxon>Bacteria</taxon>
        <taxon>Bacillati</taxon>
        <taxon>Bacillota</taxon>
        <taxon>Bacilli</taxon>
        <taxon>Lactobacillales</taxon>
        <taxon>Lactobacillaceae</taxon>
        <taxon>Limosilactobacillus</taxon>
    </lineage>
</organism>
<keyword evidence="3" id="KW-0732">Signal</keyword>